<organism evidence="1 2">
    <name type="scientific">Acaulospora colombiana</name>
    <dbReference type="NCBI Taxonomy" id="27376"/>
    <lineage>
        <taxon>Eukaryota</taxon>
        <taxon>Fungi</taxon>
        <taxon>Fungi incertae sedis</taxon>
        <taxon>Mucoromycota</taxon>
        <taxon>Glomeromycotina</taxon>
        <taxon>Glomeromycetes</taxon>
        <taxon>Diversisporales</taxon>
        <taxon>Acaulosporaceae</taxon>
        <taxon>Acaulospora</taxon>
    </lineage>
</organism>
<name>A0ACA9K5J5_9GLOM</name>
<gene>
    <name evidence="1" type="ORF">ACOLOM_LOCUS856</name>
</gene>
<evidence type="ECO:0000313" key="1">
    <source>
        <dbReference type="EMBL" id="CAG8453386.1"/>
    </source>
</evidence>
<dbReference type="EMBL" id="CAJVPT010000933">
    <property type="protein sequence ID" value="CAG8453386.1"/>
    <property type="molecule type" value="Genomic_DNA"/>
</dbReference>
<evidence type="ECO:0000313" key="2">
    <source>
        <dbReference type="Proteomes" id="UP000789525"/>
    </source>
</evidence>
<accession>A0ACA9K5J5</accession>
<comment type="caution">
    <text evidence="1">The sequence shown here is derived from an EMBL/GenBank/DDBJ whole genome shotgun (WGS) entry which is preliminary data.</text>
</comment>
<reference evidence="1" key="1">
    <citation type="submission" date="2021-06" db="EMBL/GenBank/DDBJ databases">
        <authorList>
            <person name="Kallberg Y."/>
            <person name="Tangrot J."/>
            <person name="Rosling A."/>
        </authorList>
    </citation>
    <scope>NUCLEOTIDE SEQUENCE</scope>
    <source>
        <strain evidence="1">CL356</strain>
    </source>
</reference>
<protein>
    <submittedName>
        <fullName evidence="1">4290_t:CDS:1</fullName>
    </submittedName>
</protein>
<dbReference type="Proteomes" id="UP000789525">
    <property type="component" value="Unassembled WGS sequence"/>
</dbReference>
<proteinExistence type="predicted"/>
<keyword evidence="2" id="KW-1185">Reference proteome</keyword>
<sequence>MSSNWKTVNKMLELPPFLIKDKMHSYLDFQAFCKANPLPIRSLSIPDNKNPSVSYSGSGNGDTEQETIYSTKFPHSPEILPKFDINFATRGYLDYPRGLLPSQFHCQEHIMVEPKGKPHKEHIRTRMNKKPGIPVAVIDIKPSIVPAHLLGNGYGRLVDQNSLKTRKDPETSSDGGSCYRTEKEEGEINHEVSAAMHSKSLKKKRKLSENRIAYLKRNKARYKTRKRREKRLAMNGNAKIDVDGMLAFATFEKHEC</sequence>